<name>A0A133S4C7_9FIRM</name>
<dbReference type="PANTHER" id="PTHR33204">
    <property type="entry name" value="TRANSCRIPTIONAL REGULATOR, MARR FAMILY"/>
    <property type="match status" value="1"/>
</dbReference>
<dbReference type="InterPro" id="IPR036390">
    <property type="entry name" value="WH_DNA-bd_sf"/>
</dbReference>
<evidence type="ECO:0000313" key="5">
    <source>
        <dbReference type="EMBL" id="KXA63913.1"/>
    </source>
</evidence>
<dbReference type="RefSeq" id="WP_060807613.1">
    <property type="nucleotide sequence ID" value="NZ_JBKWPQ010000005.1"/>
</dbReference>
<dbReference type="GO" id="GO:0003677">
    <property type="term" value="F:DNA binding"/>
    <property type="evidence" value="ECO:0007669"/>
    <property type="project" value="UniProtKB-KW"/>
</dbReference>
<evidence type="ECO:0000256" key="1">
    <source>
        <dbReference type="ARBA" id="ARBA00023015"/>
    </source>
</evidence>
<dbReference type="EMBL" id="LRQT01000046">
    <property type="protein sequence ID" value="KXA63913.1"/>
    <property type="molecule type" value="Genomic_DNA"/>
</dbReference>
<comment type="caution">
    <text evidence="5">The sequence shown here is derived from an EMBL/GenBank/DDBJ whole genome shotgun (WGS) entry which is preliminary data.</text>
</comment>
<dbReference type="Pfam" id="PF01638">
    <property type="entry name" value="HxlR"/>
    <property type="match status" value="1"/>
</dbReference>
<evidence type="ECO:0000259" key="4">
    <source>
        <dbReference type="PROSITE" id="PS51118"/>
    </source>
</evidence>
<organism evidence="5">
    <name type="scientific">Veillonella atypica</name>
    <dbReference type="NCBI Taxonomy" id="39777"/>
    <lineage>
        <taxon>Bacteria</taxon>
        <taxon>Bacillati</taxon>
        <taxon>Bacillota</taxon>
        <taxon>Negativicutes</taxon>
        <taxon>Veillonellales</taxon>
        <taxon>Veillonellaceae</taxon>
        <taxon>Veillonella</taxon>
    </lineage>
</organism>
<accession>A0A133S4C7</accession>
<dbReference type="SUPFAM" id="SSF46785">
    <property type="entry name" value="Winged helix' DNA-binding domain"/>
    <property type="match status" value="1"/>
</dbReference>
<keyword evidence="3" id="KW-0804">Transcription</keyword>
<protein>
    <submittedName>
        <fullName evidence="5">Putative HTH-type transcriptional activator HxlR</fullName>
    </submittedName>
</protein>
<evidence type="ECO:0000313" key="6">
    <source>
        <dbReference type="Proteomes" id="UP000070226"/>
    </source>
</evidence>
<dbReference type="InterPro" id="IPR036388">
    <property type="entry name" value="WH-like_DNA-bd_sf"/>
</dbReference>
<sequence>MAEQLVNVHDLVGRCPFATSQKLLAGKWSLLIMHELSEGPVRFRELERRLYPITQATLTRALRQMEDDGLVHREVYGTIPPKVEYSLTEVGAGFKTVLASLEKWGNQYIDYMKAAGRI</sequence>
<evidence type="ECO:0000256" key="2">
    <source>
        <dbReference type="ARBA" id="ARBA00023125"/>
    </source>
</evidence>
<dbReference type="InterPro" id="IPR002577">
    <property type="entry name" value="HTH_HxlR"/>
</dbReference>
<dbReference type="PROSITE" id="PS51118">
    <property type="entry name" value="HTH_HXLR"/>
    <property type="match status" value="1"/>
</dbReference>
<dbReference type="STRING" id="39777.B7L28_08815"/>
<feature type="domain" description="HTH hxlR-type" evidence="4">
    <location>
        <begin position="15"/>
        <end position="113"/>
    </location>
</feature>
<keyword evidence="1" id="KW-0805">Transcription regulation</keyword>
<evidence type="ECO:0000256" key="3">
    <source>
        <dbReference type="ARBA" id="ARBA00023163"/>
    </source>
</evidence>
<dbReference type="PATRIC" id="fig|39777.7.peg.1133"/>
<dbReference type="Proteomes" id="UP000070226">
    <property type="component" value="Unassembled WGS sequence"/>
</dbReference>
<dbReference type="Gene3D" id="1.10.10.10">
    <property type="entry name" value="Winged helix-like DNA-binding domain superfamily/Winged helix DNA-binding domain"/>
    <property type="match status" value="1"/>
</dbReference>
<keyword evidence="2" id="KW-0238">DNA-binding</keyword>
<proteinExistence type="predicted"/>
<reference evidence="5 6" key="1">
    <citation type="submission" date="2016-01" db="EMBL/GenBank/DDBJ databases">
        <authorList>
            <person name="Oliw E.H."/>
        </authorList>
    </citation>
    <scope>NUCLEOTIDE SEQUENCE [LARGE SCALE GENOMIC DNA]</scope>
    <source>
        <strain evidence="5 6">CMW7756B</strain>
    </source>
</reference>
<dbReference type="AlphaFoldDB" id="A0A133S4C7"/>
<gene>
    <name evidence="5" type="ORF">HMPREF3233_01166</name>
</gene>